<evidence type="ECO:0000313" key="1">
    <source>
        <dbReference type="EMBL" id="BBG96307.1"/>
    </source>
</evidence>
<gene>
    <name evidence="1" type="ORF">Prudu_005077</name>
</gene>
<organism evidence="1">
    <name type="scientific">Prunus dulcis</name>
    <name type="common">Almond</name>
    <name type="synonym">Amygdalus dulcis</name>
    <dbReference type="NCBI Taxonomy" id="3755"/>
    <lineage>
        <taxon>Eukaryota</taxon>
        <taxon>Viridiplantae</taxon>
        <taxon>Streptophyta</taxon>
        <taxon>Embryophyta</taxon>
        <taxon>Tracheophyta</taxon>
        <taxon>Spermatophyta</taxon>
        <taxon>Magnoliopsida</taxon>
        <taxon>eudicotyledons</taxon>
        <taxon>Gunneridae</taxon>
        <taxon>Pentapetalae</taxon>
        <taxon>rosids</taxon>
        <taxon>fabids</taxon>
        <taxon>Rosales</taxon>
        <taxon>Rosaceae</taxon>
        <taxon>Amygdaloideae</taxon>
        <taxon>Amygdaleae</taxon>
        <taxon>Prunus</taxon>
    </lineage>
</organism>
<name>A0A4Y1QWX1_PRUDU</name>
<dbReference type="InterPro" id="IPR043502">
    <property type="entry name" value="DNA/RNA_pol_sf"/>
</dbReference>
<dbReference type="SUPFAM" id="SSF56672">
    <property type="entry name" value="DNA/RNA polymerases"/>
    <property type="match status" value="1"/>
</dbReference>
<keyword evidence="1" id="KW-0808">Transferase</keyword>
<accession>A0A4Y1QWX1</accession>
<dbReference type="CDD" id="cd09272">
    <property type="entry name" value="RNase_HI_RT_Ty1"/>
    <property type="match status" value="1"/>
</dbReference>
<protein>
    <submittedName>
        <fullName evidence="1">HXXXD-type acyl-transferase family protein</fullName>
    </submittedName>
</protein>
<dbReference type="AlphaFoldDB" id="A0A4Y1QWX1"/>
<dbReference type="PANTHER" id="PTHR11439:SF467">
    <property type="entry name" value="INTEGRASE CATALYTIC DOMAIN-CONTAINING PROTEIN"/>
    <property type="match status" value="1"/>
</dbReference>
<dbReference type="EMBL" id="AP019298">
    <property type="protein sequence ID" value="BBG96307.1"/>
    <property type="molecule type" value="Genomic_DNA"/>
</dbReference>
<sequence>KNVTWELVPLPHGKKMIRCSWIYTMKLNADGFIKRYKARLVAKLPRNLYPNSQDQHYQSPTISSNKSRLATTLDLGALNYFLGIEVARSKIDIFLSQMKYVMDLLTETGMLGCKPTDTPIEMNHKLCEDMDPVLTNKEQYQCLVGRLIYLAHTRPDIAYIVSVVNQFMHSRSVSRWNAIDRILRYLKSAPENGLMFSKNGNLEVVGYTDVDSAGSITDRLSTSSYFIFVGGNLVTWRSKKKKMFSQSKEEAEYKGMAQEVCELLWIRGLLTAWVLNQKSQWSYIVITSQLSILLVIQFNMIELNML</sequence>
<dbReference type="GO" id="GO:0016740">
    <property type="term" value="F:transferase activity"/>
    <property type="evidence" value="ECO:0007669"/>
    <property type="project" value="UniProtKB-KW"/>
</dbReference>
<proteinExistence type="predicted"/>
<dbReference type="PANTHER" id="PTHR11439">
    <property type="entry name" value="GAG-POL-RELATED RETROTRANSPOSON"/>
    <property type="match status" value="1"/>
</dbReference>
<reference evidence="1" key="1">
    <citation type="journal article" date="2019" name="Science">
        <title>Mutation of a bHLH transcription factor allowed almond domestication.</title>
        <authorList>
            <person name="Sanchez-Perez R."/>
            <person name="Pavan S."/>
            <person name="Mazzeo R."/>
            <person name="Moldovan C."/>
            <person name="Aiese Cigliano R."/>
            <person name="Del Cueto J."/>
            <person name="Ricciardi F."/>
            <person name="Lotti C."/>
            <person name="Ricciardi L."/>
            <person name="Dicenta F."/>
            <person name="Lopez-Marques R.L."/>
            <person name="Lindberg Moller B."/>
        </authorList>
    </citation>
    <scope>NUCLEOTIDE SEQUENCE</scope>
</reference>
<feature type="non-terminal residue" evidence="1">
    <location>
        <position position="1"/>
    </location>
</feature>